<dbReference type="InterPro" id="IPR050311">
    <property type="entry name" value="ORC1/CDC6"/>
</dbReference>
<evidence type="ECO:0000256" key="2">
    <source>
        <dbReference type="SAM" id="MobiDB-lite"/>
    </source>
</evidence>
<feature type="domain" description="Cdc6 C-terminal" evidence="3">
    <location>
        <begin position="485"/>
        <end position="549"/>
    </location>
</feature>
<name>A0AAW1S5K1_9CHLO</name>
<dbReference type="InterPro" id="IPR027417">
    <property type="entry name" value="P-loop_NTPase"/>
</dbReference>
<feature type="domain" description="Cdc6/ORC1-like ATPase lid" evidence="5">
    <location>
        <begin position="289"/>
        <end position="337"/>
    </location>
</feature>
<dbReference type="PANTHER" id="PTHR10763:SF26">
    <property type="entry name" value="CELL DIVISION CONTROL PROTEIN 6 HOMOLOG"/>
    <property type="match status" value="1"/>
</dbReference>
<gene>
    <name evidence="6" type="ORF">WJX81_005432</name>
</gene>
<dbReference type="EMBL" id="JALJOU010000012">
    <property type="protein sequence ID" value="KAK9840798.1"/>
    <property type="molecule type" value="Genomic_DNA"/>
</dbReference>
<feature type="compositionally biased region" description="Low complexity" evidence="2">
    <location>
        <begin position="449"/>
        <end position="463"/>
    </location>
</feature>
<dbReference type="GO" id="GO:0005634">
    <property type="term" value="C:nucleus"/>
    <property type="evidence" value="ECO:0007669"/>
    <property type="project" value="TreeGrafter"/>
</dbReference>
<evidence type="ECO:0000313" key="6">
    <source>
        <dbReference type="EMBL" id="KAK9840798.1"/>
    </source>
</evidence>
<dbReference type="Pfam" id="PF22606">
    <property type="entry name" value="Cdc6-ORC-like_ATPase_lid"/>
    <property type="match status" value="1"/>
</dbReference>
<dbReference type="PANTHER" id="PTHR10763">
    <property type="entry name" value="CELL DIVISION CONTROL PROTEIN 6-RELATED"/>
    <property type="match status" value="1"/>
</dbReference>
<dbReference type="AlphaFoldDB" id="A0AAW1S5K1"/>
<feature type="domain" description="Orc1-like AAA ATPase" evidence="4">
    <location>
        <begin position="75"/>
        <end position="251"/>
    </location>
</feature>
<dbReference type="Proteomes" id="UP001445335">
    <property type="component" value="Unassembled WGS sequence"/>
</dbReference>
<dbReference type="SUPFAM" id="SSF52540">
    <property type="entry name" value="P-loop containing nucleoside triphosphate hydrolases"/>
    <property type="match status" value="1"/>
</dbReference>
<dbReference type="InterPro" id="IPR041664">
    <property type="entry name" value="AAA_16"/>
</dbReference>
<dbReference type="Pfam" id="PF09079">
    <property type="entry name" value="WHD_Cdc6"/>
    <property type="match status" value="1"/>
</dbReference>
<dbReference type="Pfam" id="PF13191">
    <property type="entry name" value="AAA_16"/>
    <property type="match status" value="1"/>
</dbReference>
<feature type="region of interest" description="Disordered" evidence="2">
    <location>
        <begin position="197"/>
        <end position="218"/>
    </location>
</feature>
<sequence length="570" mass="57907">MKEFRSLEFIYQGSAGSAGAPAAEASENLPPAPTAGATGFAGCALGWFDPIDQQKVHEVKTALHVSAAPGGAAPLCREAQLRELEAALQALAAEGRGGALYVSGLPGSGKSLTVHEALRRAWRAERNAGRPAPRLVSINCMTLAHPTEVFSRIAAGLAAPPADAADPIMYPGPCGEGVGNASAALAALKAAAQAPSAATPKARGVGRGRRSAGGGKGRPQGLAVVVLDEMDQLLAGDPAVLTELFLLPKLPGARLVLAGVANSLDLTERALPLLAALGARPHLLPFPAYDAGQLQALLSQRLARLPGPVFQPQALRLCAKKVASRSGDMRRALEACASALDQLLQAAGASVPRSPGQHGGMQPATAGAGAAAERRLVSIGDMAVALSKAHGGTGEGAATVVAIRALPQQQQLLLCAAMRLLGARAPATPSASGGVRSPCFSQGRRLSVGPSPASARRLSAGGSGRRLSTAAGYCTPRAAPLGRMRDCLLAELAEAYRALCHQVGFGALGATDFSAACSTLADHGLLGLGPAREQRLRRVTLRAAADDVVLALRDLRLFSTVLGAAKVGAV</sequence>
<evidence type="ECO:0008006" key="8">
    <source>
        <dbReference type="Google" id="ProtNLM"/>
    </source>
</evidence>
<accession>A0AAW1S5K1</accession>
<dbReference type="InterPro" id="IPR015163">
    <property type="entry name" value="Cdc6_C"/>
</dbReference>
<proteinExistence type="predicted"/>
<evidence type="ECO:0000259" key="3">
    <source>
        <dbReference type="Pfam" id="PF09079"/>
    </source>
</evidence>
<evidence type="ECO:0000259" key="5">
    <source>
        <dbReference type="Pfam" id="PF22606"/>
    </source>
</evidence>
<dbReference type="Gene3D" id="1.10.8.60">
    <property type="match status" value="1"/>
</dbReference>
<dbReference type="GO" id="GO:0003688">
    <property type="term" value="F:DNA replication origin binding"/>
    <property type="evidence" value="ECO:0007669"/>
    <property type="project" value="TreeGrafter"/>
</dbReference>
<evidence type="ECO:0000256" key="1">
    <source>
        <dbReference type="ARBA" id="ARBA00022705"/>
    </source>
</evidence>
<dbReference type="InterPro" id="IPR054425">
    <property type="entry name" value="Cdc6_ORC1-like_ATPase_lid"/>
</dbReference>
<feature type="region of interest" description="Disordered" evidence="2">
    <location>
        <begin position="348"/>
        <end position="367"/>
    </location>
</feature>
<evidence type="ECO:0000313" key="7">
    <source>
        <dbReference type="Proteomes" id="UP001445335"/>
    </source>
</evidence>
<dbReference type="Gene3D" id="3.40.50.300">
    <property type="entry name" value="P-loop containing nucleotide triphosphate hydrolases"/>
    <property type="match status" value="1"/>
</dbReference>
<dbReference type="GO" id="GO:0006270">
    <property type="term" value="P:DNA replication initiation"/>
    <property type="evidence" value="ECO:0007669"/>
    <property type="project" value="TreeGrafter"/>
</dbReference>
<organism evidence="6 7">
    <name type="scientific">Elliptochloris bilobata</name>
    <dbReference type="NCBI Taxonomy" id="381761"/>
    <lineage>
        <taxon>Eukaryota</taxon>
        <taxon>Viridiplantae</taxon>
        <taxon>Chlorophyta</taxon>
        <taxon>core chlorophytes</taxon>
        <taxon>Trebouxiophyceae</taxon>
        <taxon>Trebouxiophyceae incertae sedis</taxon>
        <taxon>Elliptochloris clade</taxon>
        <taxon>Elliptochloris</taxon>
    </lineage>
</organism>
<reference evidence="6 7" key="1">
    <citation type="journal article" date="2024" name="Nat. Commun.">
        <title>Phylogenomics reveals the evolutionary origins of lichenization in chlorophyte algae.</title>
        <authorList>
            <person name="Puginier C."/>
            <person name="Libourel C."/>
            <person name="Otte J."/>
            <person name="Skaloud P."/>
            <person name="Haon M."/>
            <person name="Grisel S."/>
            <person name="Petersen M."/>
            <person name="Berrin J.G."/>
            <person name="Delaux P.M."/>
            <person name="Dal Grande F."/>
            <person name="Keller J."/>
        </authorList>
    </citation>
    <scope>NUCLEOTIDE SEQUENCE [LARGE SCALE GENOMIC DNA]</scope>
    <source>
        <strain evidence="6 7">SAG 245.80</strain>
    </source>
</reference>
<comment type="caution">
    <text evidence="6">The sequence shown here is derived from an EMBL/GenBank/DDBJ whole genome shotgun (WGS) entry which is preliminary data.</text>
</comment>
<evidence type="ECO:0000259" key="4">
    <source>
        <dbReference type="Pfam" id="PF13191"/>
    </source>
</evidence>
<protein>
    <recommendedName>
        <fullName evidence="8">Cell division control protein</fullName>
    </recommendedName>
</protein>
<keyword evidence="1" id="KW-0235">DNA replication</keyword>
<dbReference type="GO" id="GO:0033314">
    <property type="term" value="P:mitotic DNA replication checkpoint signaling"/>
    <property type="evidence" value="ECO:0007669"/>
    <property type="project" value="TreeGrafter"/>
</dbReference>
<feature type="region of interest" description="Disordered" evidence="2">
    <location>
        <begin position="442"/>
        <end position="463"/>
    </location>
</feature>
<keyword evidence="7" id="KW-1185">Reference proteome</keyword>